<comment type="caution">
    <text evidence="3">The sequence shown here is derived from an EMBL/GenBank/DDBJ whole genome shotgun (WGS) entry which is preliminary data.</text>
</comment>
<dbReference type="Pfam" id="PF14411">
    <property type="entry name" value="LHH"/>
    <property type="match status" value="1"/>
</dbReference>
<feature type="region of interest" description="Disordered" evidence="1">
    <location>
        <begin position="227"/>
        <end position="249"/>
    </location>
</feature>
<evidence type="ECO:0000259" key="2">
    <source>
        <dbReference type="Pfam" id="PF14411"/>
    </source>
</evidence>
<accession>A0A3A6W9S5</accession>
<name>A0A3A6W9S5_9FIRM</name>
<dbReference type="EMBL" id="QXZZ01000052">
    <property type="protein sequence ID" value="RJY49578.1"/>
    <property type="molecule type" value="Genomic_DNA"/>
</dbReference>
<reference evidence="3 4" key="1">
    <citation type="submission" date="2018-09" db="EMBL/GenBank/DDBJ databases">
        <title>Genome sequence of Veillonella atypica isolated from periodontal Korean patients.</title>
        <authorList>
            <person name="Lee J.-H."/>
            <person name="Moon J.-H."/>
            <person name="Shin S.-Y."/>
        </authorList>
    </citation>
    <scope>NUCLEOTIDE SEQUENCE [LARGE SCALE GENOMIC DNA]</scope>
    <source>
        <strain evidence="3 4">KHUD_V1</strain>
    </source>
</reference>
<protein>
    <submittedName>
        <fullName evidence="3">Endonuclease VII</fullName>
    </submittedName>
</protein>
<sequence length="249" mass="28682">MGCLNMINANNIKLDDFEQTLNVSELNEIDLSKTIQKSIGEIDSEFIFTTAPKELNYIFDDENVIWQSVLNTQNEEGIVDNVEINNIEFSDPLLSQLTEEEKVKVKSETGWSDEIIDNIENMRQYEILKEADLVEVEINGRPCLIKKDINLDYTDADGISNRDRIKRGLAPIDEKTGKPLELHHLGQKVDSPLVELSIEEHRTGEYVDGKKNQTLWHDNTKVTEVHGEGNTWDEERKSHWKTRSENIKE</sequence>
<organism evidence="3 4">
    <name type="scientific">Veillonella atypica</name>
    <dbReference type="NCBI Taxonomy" id="39777"/>
    <lineage>
        <taxon>Bacteria</taxon>
        <taxon>Bacillati</taxon>
        <taxon>Bacillota</taxon>
        <taxon>Negativicutes</taxon>
        <taxon>Veillonellales</taxon>
        <taxon>Veillonellaceae</taxon>
        <taxon>Veillonella</taxon>
    </lineage>
</organism>
<dbReference type="GO" id="GO:0004519">
    <property type="term" value="F:endonuclease activity"/>
    <property type="evidence" value="ECO:0007669"/>
    <property type="project" value="UniProtKB-KW"/>
</dbReference>
<evidence type="ECO:0000313" key="3">
    <source>
        <dbReference type="EMBL" id="RJY49578.1"/>
    </source>
</evidence>
<evidence type="ECO:0000256" key="1">
    <source>
        <dbReference type="SAM" id="MobiDB-lite"/>
    </source>
</evidence>
<feature type="domain" description="LHH" evidence="2">
    <location>
        <begin position="161"/>
        <end position="245"/>
    </location>
</feature>
<keyword evidence="3" id="KW-0540">Nuclease</keyword>
<proteinExistence type="predicted"/>
<dbReference type="AlphaFoldDB" id="A0A3A6W9S5"/>
<keyword evidence="3" id="KW-0255">Endonuclease</keyword>
<dbReference type="Proteomes" id="UP000277803">
    <property type="component" value="Unassembled WGS sequence"/>
</dbReference>
<gene>
    <name evidence="3" type="ORF">D2965_10040</name>
</gene>
<evidence type="ECO:0000313" key="4">
    <source>
        <dbReference type="Proteomes" id="UP000277803"/>
    </source>
</evidence>
<dbReference type="InterPro" id="IPR026834">
    <property type="entry name" value="LHH"/>
</dbReference>
<keyword evidence="3" id="KW-0378">Hydrolase</keyword>